<dbReference type="STRING" id="698492.A0A0E9NF38"/>
<dbReference type="GO" id="GO:0035091">
    <property type="term" value="F:phosphatidylinositol binding"/>
    <property type="evidence" value="ECO:0007669"/>
    <property type="project" value="TreeGrafter"/>
</dbReference>
<dbReference type="SMART" id="SM00313">
    <property type="entry name" value="PXA"/>
    <property type="match status" value="1"/>
</dbReference>
<gene>
    <name evidence="3" type="ORF">G7K_2505-t1</name>
</gene>
<proteinExistence type="inferred from homology"/>
<name>A0A0E9NF38_SAICN</name>
<dbReference type="EMBL" id="BACD03000014">
    <property type="protein sequence ID" value="GAO48331.1"/>
    <property type="molecule type" value="Genomic_DNA"/>
</dbReference>
<organism evidence="3 4">
    <name type="scientific">Saitoella complicata (strain BCRC 22490 / CBS 7301 / JCM 7358 / NBRC 10748 / NRRL Y-17804)</name>
    <dbReference type="NCBI Taxonomy" id="698492"/>
    <lineage>
        <taxon>Eukaryota</taxon>
        <taxon>Fungi</taxon>
        <taxon>Dikarya</taxon>
        <taxon>Ascomycota</taxon>
        <taxon>Taphrinomycotina</taxon>
        <taxon>Taphrinomycotina incertae sedis</taxon>
        <taxon>Saitoella</taxon>
    </lineage>
</organism>
<dbReference type="InterPro" id="IPR003114">
    <property type="entry name" value="Phox_assoc"/>
</dbReference>
<accession>A0A0E9NF38</accession>
<feature type="domain" description="PXA" evidence="2">
    <location>
        <begin position="63"/>
        <end position="238"/>
    </location>
</feature>
<dbReference type="PANTHER" id="PTHR22775:SF3">
    <property type="entry name" value="SORTING NEXIN-13"/>
    <property type="match status" value="1"/>
</dbReference>
<reference evidence="3 4" key="1">
    <citation type="journal article" date="2011" name="J. Gen. Appl. Microbiol.">
        <title>Draft genome sequencing of the enigmatic yeast Saitoella complicata.</title>
        <authorList>
            <person name="Nishida H."/>
            <person name="Hamamoto M."/>
            <person name="Sugiyama J."/>
        </authorList>
    </citation>
    <scope>NUCLEOTIDE SEQUENCE [LARGE SCALE GENOMIC DNA]</scope>
    <source>
        <strain evidence="3 4">NRRL Y-17804</strain>
    </source>
</reference>
<sequence length="466" mass="52909">MYPVCTAEGQREQFMQVGVYWEPAVSDHSNARACEPMSTVTTADISTRRVLGIDRDLPTLTNSARVDEELYALLALVLRDFIQTWYGAITQDETFIQEIILVVAHILSRLEQRLRETNVETLLLEELPALLQLHVRTYRSARRLFSTAISGHLSFEEFFRSLMPHPALRSAEAEELYYQRLAEGIAELFVPPDDLLSDCGRSLVIDILSNLVLGTAVSKLSDPYVYHELIHKNLSQEHQELPKLQAPRFGCGELVRSWSRQLADRYHSAPEWAGRLWMYMQSGGTKVQPSVMSSPLFSLICELLCPEDHGRWLWSVIRLCLVPIIVAVFGGAIEKAYADAVRPLLRDPEVWSRILKTGREALWPNGAMTPKMAPDEAERMVMKRTAHEAVLNRFPRAAAILLGGSEITNEFVEELLDTVEHQSCNKGVALFVLDAILARCLPELLKHFFRTNIVAMLKMKKERQNE</sequence>
<reference evidence="3 4" key="3">
    <citation type="journal article" date="2015" name="Genome Announc.">
        <title>Draft Genome Sequence of the Archiascomycetous Yeast Saitoella complicata.</title>
        <authorList>
            <person name="Yamauchi K."/>
            <person name="Kondo S."/>
            <person name="Hamamoto M."/>
            <person name="Takahashi Y."/>
            <person name="Ogura Y."/>
            <person name="Hayashi T."/>
            <person name="Nishida H."/>
        </authorList>
    </citation>
    <scope>NUCLEOTIDE SEQUENCE [LARGE SCALE GENOMIC DNA]</scope>
    <source>
        <strain evidence="3 4">NRRL Y-17804</strain>
    </source>
</reference>
<reference evidence="3 4" key="2">
    <citation type="journal article" date="2014" name="J. Gen. Appl. Microbiol.">
        <title>The early diverging ascomycetous budding yeast Saitoella complicata has three histone deacetylases belonging to the Clr6, Hos2, and Rpd3 lineages.</title>
        <authorList>
            <person name="Nishida H."/>
            <person name="Matsumoto T."/>
            <person name="Kondo S."/>
            <person name="Hamamoto M."/>
            <person name="Yoshikawa H."/>
        </authorList>
    </citation>
    <scope>NUCLEOTIDE SEQUENCE [LARGE SCALE GENOMIC DNA]</scope>
    <source>
        <strain evidence="3 4">NRRL Y-17804</strain>
    </source>
</reference>
<evidence type="ECO:0000313" key="4">
    <source>
        <dbReference type="Proteomes" id="UP000033140"/>
    </source>
</evidence>
<dbReference type="PROSITE" id="PS51207">
    <property type="entry name" value="PXA"/>
    <property type="match status" value="1"/>
</dbReference>
<keyword evidence="4" id="KW-1185">Reference proteome</keyword>
<evidence type="ECO:0000259" key="2">
    <source>
        <dbReference type="PROSITE" id="PS51207"/>
    </source>
</evidence>
<dbReference type="PANTHER" id="PTHR22775">
    <property type="entry name" value="SORTING NEXIN"/>
    <property type="match status" value="1"/>
</dbReference>
<evidence type="ECO:0000256" key="1">
    <source>
        <dbReference type="ARBA" id="ARBA00010883"/>
    </source>
</evidence>
<evidence type="ECO:0000313" key="3">
    <source>
        <dbReference type="EMBL" id="GAO48331.1"/>
    </source>
</evidence>
<comment type="similarity">
    <text evidence="1">Belongs to the sorting nexin family.</text>
</comment>
<protein>
    <recommendedName>
        <fullName evidence="2">PXA domain-containing protein</fullName>
    </recommendedName>
</protein>
<dbReference type="Pfam" id="PF08628">
    <property type="entry name" value="Nexin_C"/>
    <property type="match status" value="1"/>
</dbReference>
<dbReference type="InterPro" id="IPR013937">
    <property type="entry name" value="Sorting_nexin_C"/>
</dbReference>
<dbReference type="OMA" id="PWFIQKT"/>
<dbReference type="Proteomes" id="UP000033140">
    <property type="component" value="Unassembled WGS sequence"/>
</dbReference>
<dbReference type="AlphaFoldDB" id="A0A0E9NF38"/>
<comment type="caution">
    <text evidence="3">The sequence shown here is derived from an EMBL/GenBank/DDBJ whole genome shotgun (WGS) entry which is preliminary data.</text>
</comment>
<dbReference type="Pfam" id="PF02194">
    <property type="entry name" value="PXA"/>
    <property type="match status" value="1"/>
</dbReference>